<feature type="non-terminal residue" evidence="2">
    <location>
        <position position="154"/>
    </location>
</feature>
<evidence type="ECO:0000313" key="2">
    <source>
        <dbReference type="EMBL" id="PBK83616.1"/>
    </source>
</evidence>
<dbReference type="OMA" id="NREICAI"/>
<dbReference type="AlphaFoldDB" id="A0A2H3D7Z6"/>
<dbReference type="Pfam" id="PF20209">
    <property type="entry name" value="DUF6570"/>
    <property type="match status" value="1"/>
</dbReference>
<protein>
    <recommendedName>
        <fullName evidence="1">DUF6570 domain-containing protein</fullName>
    </recommendedName>
</protein>
<feature type="domain" description="DUF6570" evidence="1">
    <location>
        <begin position="8"/>
        <end position="143"/>
    </location>
</feature>
<dbReference type="InterPro" id="IPR046700">
    <property type="entry name" value="DUF6570"/>
</dbReference>
<name>A0A2H3D7Z6_ARMGA</name>
<proteinExistence type="predicted"/>
<feature type="non-terminal residue" evidence="2">
    <location>
        <position position="1"/>
    </location>
</feature>
<keyword evidence="3" id="KW-1185">Reference proteome</keyword>
<sequence length="154" mass="17537">ECDSELQKGRLPMFALRNGLYCGQLPEEFRDLTWVEEMACAIYHCTCHVTRLYHSPHEDQPRVCKGNTCAHDLNYVSTASELPCPPADVKGILSIVFVGPKQSVKSCLSKFNYIQKAKVWAFLCWLADNNPLYSKIRLSKEHLSLYENDEIPGL</sequence>
<dbReference type="Proteomes" id="UP000217790">
    <property type="component" value="Unassembled WGS sequence"/>
</dbReference>
<dbReference type="InParanoid" id="A0A2H3D7Z6"/>
<dbReference type="EMBL" id="KZ293705">
    <property type="protein sequence ID" value="PBK83616.1"/>
    <property type="molecule type" value="Genomic_DNA"/>
</dbReference>
<evidence type="ECO:0000259" key="1">
    <source>
        <dbReference type="Pfam" id="PF20209"/>
    </source>
</evidence>
<organism evidence="2 3">
    <name type="scientific">Armillaria gallica</name>
    <name type="common">Bulbous honey fungus</name>
    <name type="synonym">Armillaria bulbosa</name>
    <dbReference type="NCBI Taxonomy" id="47427"/>
    <lineage>
        <taxon>Eukaryota</taxon>
        <taxon>Fungi</taxon>
        <taxon>Dikarya</taxon>
        <taxon>Basidiomycota</taxon>
        <taxon>Agaricomycotina</taxon>
        <taxon>Agaricomycetes</taxon>
        <taxon>Agaricomycetidae</taxon>
        <taxon>Agaricales</taxon>
        <taxon>Marasmiineae</taxon>
        <taxon>Physalacriaceae</taxon>
        <taxon>Armillaria</taxon>
    </lineage>
</organism>
<accession>A0A2H3D7Z6</accession>
<evidence type="ECO:0000313" key="3">
    <source>
        <dbReference type="Proteomes" id="UP000217790"/>
    </source>
</evidence>
<gene>
    <name evidence="2" type="ORF">ARMGADRAFT_859061</name>
</gene>
<reference evidence="3" key="1">
    <citation type="journal article" date="2017" name="Nat. Ecol. Evol.">
        <title>Genome expansion and lineage-specific genetic innovations in the forest pathogenic fungi Armillaria.</title>
        <authorList>
            <person name="Sipos G."/>
            <person name="Prasanna A.N."/>
            <person name="Walter M.C."/>
            <person name="O'Connor E."/>
            <person name="Balint B."/>
            <person name="Krizsan K."/>
            <person name="Kiss B."/>
            <person name="Hess J."/>
            <person name="Varga T."/>
            <person name="Slot J."/>
            <person name="Riley R."/>
            <person name="Boka B."/>
            <person name="Rigling D."/>
            <person name="Barry K."/>
            <person name="Lee J."/>
            <person name="Mihaltcheva S."/>
            <person name="LaButti K."/>
            <person name="Lipzen A."/>
            <person name="Waldron R."/>
            <person name="Moloney N.M."/>
            <person name="Sperisen C."/>
            <person name="Kredics L."/>
            <person name="Vagvoelgyi C."/>
            <person name="Patrignani A."/>
            <person name="Fitzpatrick D."/>
            <person name="Nagy I."/>
            <person name="Doyle S."/>
            <person name="Anderson J.B."/>
            <person name="Grigoriev I.V."/>
            <person name="Gueldener U."/>
            <person name="Muensterkoetter M."/>
            <person name="Nagy L.G."/>
        </authorList>
    </citation>
    <scope>NUCLEOTIDE SEQUENCE [LARGE SCALE GENOMIC DNA]</scope>
    <source>
        <strain evidence="3">Ar21-2</strain>
    </source>
</reference>
<dbReference type="STRING" id="47427.A0A2H3D7Z6"/>
<dbReference type="OrthoDB" id="3257061at2759"/>